<reference evidence="1 2" key="1">
    <citation type="submission" date="2020-07" db="EMBL/GenBank/DDBJ databases">
        <title>Sequencing the genomes of 1000 actinobacteria strains.</title>
        <authorList>
            <person name="Klenk H.-P."/>
        </authorList>
    </citation>
    <scope>NUCLEOTIDE SEQUENCE [LARGE SCALE GENOMIC DNA]</scope>
    <source>
        <strain evidence="1 2">DSM 42178</strain>
    </source>
</reference>
<protein>
    <submittedName>
        <fullName evidence="1">Uncharacterized protein</fullName>
    </submittedName>
</protein>
<accession>A0A853A7J9</accession>
<dbReference type="AlphaFoldDB" id="A0A853A7J9"/>
<keyword evidence="2" id="KW-1185">Reference proteome</keyword>
<name>A0A853A7J9_9ACTN</name>
<evidence type="ECO:0000313" key="2">
    <source>
        <dbReference type="Proteomes" id="UP000567795"/>
    </source>
</evidence>
<gene>
    <name evidence="1" type="ORF">FHU37_003584</name>
</gene>
<dbReference type="EMBL" id="JACBZD010000001">
    <property type="protein sequence ID" value="NYI06641.1"/>
    <property type="molecule type" value="Genomic_DNA"/>
</dbReference>
<sequence length="141" mass="15768">MPSIGPTRLPAPTGSPDAADVGRLWHITLSMSGPAEPLPRLRRALTKLADDHPFLLTSRYADDHAEIRYWEEARDLHDAAAMALRLWGEHRTSAGLPPWEIVGLEVVDRETYRRRAAEGWGAPPTLPVGVHPFRAIPDRER</sequence>
<proteinExistence type="predicted"/>
<organism evidence="1 2">
    <name type="scientific">Allostreptomyces psammosilenae</name>
    <dbReference type="NCBI Taxonomy" id="1892865"/>
    <lineage>
        <taxon>Bacteria</taxon>
        <taxon>Bacillati</taxon>
        <taxon>Actinomycetota</taxon>
        <taxon>Actinomycetes</taxon>
        <taxon>Kitasatosporales</taxon>
        <taxon>Streptomycetaceae</taxon>
        <taxon>Allostreptomyces</taxon>
    </lineage>
</organism>
<comment type="caution">
    <text evidence="1">The sequence shown here is derived from an EMBL/GenBank/DDBJ whole genome shotgun (WGS) entry which is preliminary data.</text>
</comment>
<evidence type="ECO:0000313" key="1">
    <source>
        <dbReference type="EMBL" id="NYI06641.1"/>
    </source>
</evidence>
<dbReference type="Proteomes" id="UP000567795">
    <property type="component" value="Unassembled WGS sequence"/>
</dbReference>